<keyword evidence="9" id="KW-1185">Reference proteome</keyword>
<gene>
    <name evidence="8" type="ORF">PK35_00750</name>
</gene>
<feature type="transmembrane region" description="Helical" evidence="7">
    <location>
        <begin position="400"/>
        <end position="420"/>
    </location>
</feature>
<feature type="transmembrane region" description="Helical" evidence="7">
    <location>
        <begin position="432"/>
        <end position="450"/>
    </location>
</feature>
<dbReference type="OrthoDB" id="9814523at2"/>
<feature type="transmembrane region" description="Helical" evidence="7">
    <location>
        <begin position="369"/>
        <end position="388"/>
    </location>
</feature>
<evidence type="ECO:0000256" key="7">
    <source>
        <dbReference type="SAM" id="Phobius"/>
    </source>
</evidence>
<dbReference type="GO" id="GO:0005886">
    <property type="term" value="C:plasma membrane"/>
    <property type="evidence" value="ECO:0007669"/>
    <property type="project" value="TreeGrafter"/>
</dbReference>
<dbReference type="InterPro" id="IPR001734">
    <property type="entry name" value="Na/solute_symporter"/>
</dbReference>
<dbReference type="PROSITE" id="PS50283">
    <property type="entry name" value="NA_SOLUT_SYMP_3"/>
    <property type="match status" value="1"/>
</dbReference>
<name>A0A0D7W6P4_9FLAO</name>
<evidence type="ECO:0000256" key="1">
    <source>
        <dbReference type="ARBA" id="ARBA00004141"/>
    </source>
</evidence>
<dbReference type="PANTHER" id="PTHR11819:SF195">
    <property type="entry name" value="SODIUM_GLUCOSE COTRANSPORTER 4"/>
    <property type="match status" value="1"/>
</dbReference>
<protein>
    <submittedName>
        <fullName evidence="8">Na+/glucose cotransporter</fullName>
    </submittedName>
</protein>
<evidence type="ECO:0000313" key="9">
    <source>
        <dbReference type="Proteomes" id="UP000032361"/>
    </source>
</evidence>
<dbReference type="GO" id="GO:0005412">
    <property type="term" value="F:D-glucose:sodium symporter activity"/>
    <property type="evidence" value="ECO:0007669"/>
    <property type="project" value="TreeGrafter"/>
</dbReference>
<dbReference type="PATRIC" id="fig|1382798.3.peg.153"/>
<keyword evidence="3 7" id="KW-0812">Transmembrane</keyword>
<dbReference type="Pfam" id="PF00474">
    <property type="entry name" value="SSF"/>
    <property type="match status" value="1"/>
</dbReference>
<dbReference type="EMBL" id="JTDV01000001">
    <property type="protein sequence ID" value="KJD34368.1"/>
    <property type="molecule type" value="Genomic_DNA"/>
</dbReference>
<evidence type="ECO:0000256" key="3">
    <source>
        <dbReference type="ARBA" id="ARBA00022692"/>
    </source>
</evidence>
<evidence type="ECO:0000313" key="8">
    <source>
        <dbReference type="EMBL" id="KJD34368.1"/>
    </source>
</evidence>
<feature type="transmembrane region" description="Helical" evidence="7">
    <location>
        <begin position="462"/>
        <end position="487"/>
    </location>
</feature>
<feature type="transmembrane region" description="Helical" evidence="7">
    <location>
        <begin position="278"/>
        <end position="302"/>
    </location>
</feature>
<comment type="similarity">
    <text evidence="2 6">Belongs to the sodium:solute symporter (SSF) (TC 2.A.21) family.</text>
</comment>
<dbReference type="RefSeq" id="WP_044624751.1">
    <property type="nucleotide sequence ID" value="NZ_JTDV01000001.1"/>
</dbReference>
<feature type="transmembrane region" description="Helical" evidence="7">
    <location>
        <begin position="234"/>
        <end position="252"/>
    </location>
</feature>
<evidence type="ECO:0000256" key="6">
    <source>
        <dbReference type="RuleBase" id="RU362091"/>
    </source>
</evidence>
<comment type="subcellular location">
    <subcellularLocation>
        <location evidence="1">Membrane</location>
        <topology evidence="1">Multi-pass membrane protein</topology>
    </subcellularLocation>
</comment>
<dbReference type="Gene3D" id="1.20.1730.10">
    <property type="entry name" value="Sodium/glucose cotransporter"/>
    <property type="match status" value="1"/>
</dbReference>
<dbReference type="NCBIfam" id="TIGR00813">
    <property type="entry name" value="sss"/>
    <property type="match status" value="1"/>
</dbReference>
<dbReference type="InterPro" id="IPR038377">
    <property type="entry name" value="Na/Glc_symporter_sf"/>
</dbReference>
<feature type="transmembrane region" description="Helical" evidence="7">
    <location>
        <begin position="322"/>
        <end position="348"/>
    </location>
</feature>
<evidence type="ECO:0000256" key="2">
    <source>
        <dbReference type="ARBA" id="ARBA00006434"/>
    </source>
</evidence>
<feature type="transmembrane region" description="Helical" evidence="7">
    <location>
        <begin position="157"/>
        <end position="176"/>
    </location>
</feature>
<feature type="transmembrane region" description="Helical" evidence="7">
    <location>
        <begin position="126"/>
        <end position="151"/>
    </location>
</feature>
<feature type="transmembrane region" description="Helical" evidence="7">
    <location>
        <begin position="183"/>
        <end position="205"/>
    </location>
</feature>
<feature type="transmembrane region" description="Helical" evidence="7">
    <location>
        <begin position="84"/>
        <end position="105"/>
    </location>
</feature>
<feature type="transmembrane region" description="Helical" evidence="7">
    <location>
        <begin position="12"/>
        <end position="31"/>
    </location>
</feature>
<dbReference type="AlphaFoldDB" id="A0A0D7W6P4"/>
<keyword evidence="5 7" id="KW-0472">Membrane</keyword>
<dbReference type="Proteomes" id="UP000032361">
    <property type="component" value="Unassembled WGS sequence"/>
</dbReference>
<sequence>MNIYEQLNIIDFAVVGLYLVTLVGLGAWFSLKNKRGVDENYFLAGNSLSWKSIGFNMWGTNVGPSMLIANASIGYTTGVVAGNFSWYAFIFILLLAIVFAPRYLGARVQTLPEYMGKRFGNSTQNILAWYTIVTILLSWLSLTLFAGGILIQQILNLPMWLSVLLLLAIAAFFTLAGGLKTIVYTNVIQMVLLIVVSFILMWVGLDRVGGFGELVSKTPDNYWNLFLPANDANYPWIAILLGYPVMGVWFWCTDQSMVQSVLGAKNVKEGQLGANFTAWLKIIDVPLFILPGIMCFVLFPSLENPDAAYMTMVTELFPTGMKGLVMAVLIAALVSTIDSSLNALSTVFTMDVYVKKINPKASHKRIIKIGHLVTVIGAILSIFITLAINSIKGLNLFDVFQSVLGFIAPPMSVVFLFGVLWKKTTAKAANSILIFGTLFSLTIGILYLWVFPNNPEAGVKIWPHFLLLSFYIFVFLSVVIVAISLLVKDKSTHQNTLDYSGIAKVSPRVKLLWGVLIATMIGLYIYFNGH</sequence>
<proteinExistence type="inferred from homology"/>
<dbReference type="PANTHER" id="PTHR11819">
    <property type="entry name" value="SOLUTE CARRIER FAMILY 5"/>
    <property type="match status" value="1"/>
</dbReference>
<dbReference type="STRING" id="1382798.PK35_00750"/>
<evidence type="ECO:0000256" key="5">
    <source>
        <dbReference type="ARBA" id="ARBA00023136"/>
    </source>
</evidence>
<keyword evidence="4 7" id="KW-1133">Transmembrane helix</keyword>
<evidence type="ECO:0000256" key="4">
    <source>
        <dbReference type="ARBA" id="ARBA00022989"/>
    </source>
</evidence>
<organism evidence="8 9">
    <name type="scientific">Neotamlana nanhaiensis</name>
    <dbReference type="NCBI Taxonomy" id="1382798"/>
    <lineage>
        <taxon>Bacteria</taxon>
        <taxon>Pseudomonadati</taxon>
        <taxon>Bacteroidota</taxon>
        <taxon>Flavobacteriia</taxon>
        <taxon>Flavobacteriales</taxon>
        <taxon>Flavobacteriaceae</taxon>
        <taxon>Neotamlana</taxon>
    </lineage>
</organism>
<feature type="transmembrane region" description="Helical" evidence="7">
    <location>
        <begin position="508"/>
        <end position="527"/>
    </location>
</feature>
<accession>A0A0D7W6P4</accession>
<dbReference type="CDD" id="cd10329">
    <property type="entry name" value="SLC5sbd_SGLT1-like"/>
    <property type="match status" value="1"/>
</dbReference>
<reference evidence="8 9" key="1">
    <citation type="journal article" date="2015" name="Antonie Van Leeuwenhoek">
        <title>Tamlana nanhaiensis sp. nov., isolated from surface seawater collected from the South China Sea.</title>
        <authorList>
            <person name="Liu X."/>
            <person name="Lai Q."/>
            <person name="Du Y."/>
            <person name="Li G."/>
            <person name="Sun F."/>
            <person name="Shao Z."/>
        </authorList>
    </citation>
    <scope>NUCLEOTIDE SEQUENCE [LARGE SCALE GENOMIC DNA]</scope>
    <source>
        <strain evidence="8 9">FHC16</strain>
    </source>
</reference>
<comment type="caution">
    <text evidence="8">The sequence shown here is derived from an EMBL/GenBank/DDBJ whole genome shotgun (WGS) entry which is preliminary data.</text>
</comment>